<gene>
    <name evidence="13" type="ORF">FHK82_11970</name>
</gene>
<dbReference type="Proteomes" id="UP000317355">
    <property type="component" value="Unassembled WGS sequence"/>
</dbReference>
<feature type="transmembrane region" description="Helical" evidence="12">
    <location>
        <begin position="12"/>
        <end position="31"/>
    </location>
</feature>
<comment type="pathway">
    <text evidence="11">Porphyrin-containing compound metabolism.</text>
</comment>
<feature type="transmembrane region" description="Helical" evidence="12">
    <location>
        <begin position="79"/>
        <end position="99"/>
    </location>
</feature>
<evidence type="ECO:0000313" key="14">
    <source>
        <dbReference type="Proteomes" id="UP000317355"/>
    </source>
</evidence>
<protein>
    <submittedName>
        <fullName evidence="13">Heme A synthase</fullName>
    </submittedName>
</protein>
<dbReference type="AlphaFoldDB" id="A0A558CXC2"/>
<evidence type="ECO:0000256" key="6">
    <source>
        <dbReference type="ARBA" id="ARBA00023002"/>
    </source>
</evidence>
<reference evidence="13 14" key="1">
    <citation type="submission" date="2019-07" db="EMBL/GenBank/DDBJ databases">
        <title>The pathways for chlorine oxyanion respiration interact through the shared metabolite chlorate.</title>
        <authorList>
            <person name="Barnum T.P."/>
            <person name="Cheng Y."/>
            <person name="Hill K.A."/>
            <person name="Lucas L.N."/>
            <person name="Carlson H.K."/>
            <person name="Coates J.D."/>
        </authorList>
    </citation>
    <scope>NUCLEOTIDE SEQUENCE [LARGE SCALE GENOMIC DNA]</scope>
    <source>
        <strain evidence="13">BK-3</strain>
    </source>
</reference>
<comment type="caution">
    <text evidence="13">The sequence shown here is derived from an EMBL/GenBank/DDBJ whole genome shotgun (WGS) entry which is preliminary data.</text>
</comment>
<feature type="transmembrane region" description="Helical" evidence="12">
    <location>
        <begin position="313"/>
        <end position="333"/>
    </location>
</feature>
<evidence type="ECO:0000256" key="9">
    <source>
        <dbReference type="ARBA" id="ARBA00023136"/>
    </source>
</evidence>
<dbReference type="InterPro" id="IPR003780">
    <property type="entry name" value="COX15/CtaA_fam"/>
</dbReference>
<comment type="subcellular location">
    <subcellularLocation>
        <location evidence="1">Membrane</location>
        <topology evidence="1">Multi-pass membrane protein</topology>
    </subcellularLocation>
</comment>
<keyword evidence="10" id="KW-1015">Disulfide bond</keyword>
<dbReference type="PANTHER" id="PTHR35457">
    <property type="entry name" value="HEME A SYNTHASE"/>
    <property type="match status" value="1"/>
</dbReference>
<evidence type="ECO:0000256" key="1">
    <source>
        <dbReference type="ARBA" id="ARBA00004141"/>
    </source>
</evidence>
<evidence type="ECO:0000256" key="5">
    <source>
        <dbReference type="ARBA" id="ARBA00022989"/>
    </source>
</evidence>
<evidence type="ECO:0000256" key="11">
    <source>
        <dbReference type="ARBA" id="ARBA00023444"/>
    </source>
</evidence>
<evidence type="ECO:0000256" key="7">
    <source>
        <dbReference type="ARBA" id="ARBA00023004"/>
    </source>
</evidence>
<accession>A0A558CXC2</accession>
<keyword evidence="5 12" id="KW-1133">Transmembrane helix</keyword>
<keyword evidence="3 12" id="KW-0812">Transmembrane</keyword>
<evidence type="ECO:0000256" key="8">
    <source>
        <dbReference type="ARBA" id="ARBA00023133"/>
    </source>
</evidence>
<evidence type="ECO:0000256" key="12">
    <source>
        <dbReference type="SAM" id="Phobius"/>
    </source>
</evidence>
<dbReference type="GO" id="GO:0046872">
    <property type="term" value="F:metal ion binding"/>
    <property type="evidence" value="ECO:0007669"/>
    <property type="project" value="UniProtKB-KW"/>
</dbReference>
<dbReference type="GO" id="GO:0016491">
    <property type="term" value="F:oxidoreductase activity"/>
    <property type="evidence" value="ECO:0007669"/>
    <property type="project" value="UniProtKB-KW"/>
</dbReference>
<dbReference type="GO" id="GO:0016020">
    <property type="term" value="C:membrane"/>
    <property type="evidence" value="ECO:0007669"/>
    <property type="project" value="UniProtKB-SubCell"/>
</dbReference>
<name>A0A558CXC2_9GAMM</name>
<dbReference type="GO" id="GO:0006784">
    <property type="term" value="P:heme A biosynthetic process"/>
    <property type="evidence" value="ECO:0007669"/>
    <property type="project" value="InterPro"/>
</dbReference>
<feature type="transmembrane region" description="Helical" evidence="12">
    <location>
        <begin position="252"/>
        <end position="273"/>
    </location>
</feature>
<feature type="transmembrane region" description="Helical" evidence="12">
    <location>
        <begin position="285"/>
        <end position="307"/>
    </location>
</feature>
<evidence type="ECO:0000256" key="10">
    <source>
        <dbReference type="ARBA" id="ARBA00023157"/>
    </source>
</evidence>
<dbReference type="InterPro" id="IPR050450">
    <property type="entry name" value="COX15/CtaA_HemeA_synthase"/>
</dbReference>
<keyword evidence="4" id="KW-0479">Metal-binding</keyword>
<sequence length="340" mass="37656">MQNHLTIQARFAFFVTLLALAVVLLGAYVRLSDAGLGCPDWPGCYGKLIVPQSEKGIATANLTFPNRLLEPDKAWKEMVHRYLASALGLAILVLAIIALRNRNTINQPLLLPWLLSLLVAFQGALGMWTVTLQVKPIVVTAHLLGGFATATLLWMLTLKLYSASSDRSVIYHTRRLLWLSRIGVIILLIQIFLGGWTSTNYAAIGCTEFPTCHSGIWWPGSGFKDAFTLWHGIGINYEFGILSPEARSTIHMVHRAGALITTIYLSLLCIFVYRLGRATITQRMAWIVALFMSLQVGLGITNVMQHLPLPVAVAHNGVALLLLMSLLTLNWHLKRAFTMD</sequence>
<evidence type="ECO:0000256" key="3">
    <source>
        <dbReference type="ARBA" id="ARBA00022692"/>
    </source>
</evidence>
<proteinExistence type="predicted"/>
<organism evidence="13 14">
    <name type="scientific">Sedimenticola thiotaurini</name>
    <dbReference type="NCBI Taxonomy" id="1543721"/>
    <lineage>
        <taxon>Bacteria</taxon>
        <taxon>Pseudomonadati</taxon>
        <taxon>Pseudomonadota</taxon>
        <taxon>Gammaproteobacteria</taxon>
        <taxon>Chromatiales</taxon>
        <taxon>Sedimenticolaceae</taxon>
        <taxon>Sedimenticola</taxon>
    </lineage>
</organism>
<evidence type="ECO:0000313" key="13">
    <source>
        <dbReference type="EMBL" id="TVT53421.1"/>
    </source>
</evidence>
<evidence type="ECO:0000256" key="4">
    <source>
        <dbReference type="ARBA" id="ARBA00022723"/>
    </source>
</evidence>
<feature type="transmembrane region" description="Helical" evidence="12">
    <location>
        <begin position="111"/>
        <end position="131"/>
    </location>
</feature>
<dbReference type="EMBL" id="VMRY01000057">
    <property type="protein sequence ID" value="TVT53421.1"/>
    <property type="molecule type" value="Genomic_DNA"/>
</dbReference>
<dbReference type="PANTHER" id="PTHR35457:SF1">
    <property type="entry name" value="HEME A SYNTHASE"/>
    <property type="match status" value="1"/>
</dbReference>
<dbReference type="Pfam" id="PF02628">
    <property type="entry name" value="COX15-CtaA"/>
    <property type="match status" value="1"/>
</dbReference>
<keyword evidence="6" id="KW-0560">Oxidoreductase</keyword>
<evidence type="ECO:0000256" key="2">
    <source>
        <dbReference type="ARBA" id="ARBA00022475"/>
    </source>
</evidence>
<feature type="transmembrane region" description="Helical" evidence="12">
    <location>
        <begin position="137"/>
        <end position="156"/>
    </location>
</feature>
<keyword evidence="8" id="KW-0350">Heme biosynthesis</keyword>
<keyword evidence="9 12" id="KW-0472">Membrane</keyword>
<keyword evidence="2" id="KW-1003">Cell membrane</keyword>
<feature type="transmembrane region" description="Helical" evidence="12">
    <location>
        <begin position="176"/>
        <end position="193"/>
    </location>
</feature>
<keyword evidence="7" id="KW-0408">Iron</keyword>